<reference evidence="8 9" key="1">
    <citation type="journal article" date="2016" name="Nat. Commun.">
        <title>Thousands of microbial genomes shed light on interconnected biogeochemical processes in an aquifer system.</title>
        <authorList>
            <person name="Anantharaman K."/>
            <person name="Brown C.T."/>
            <person name="Hug L.A."/>
            <person name="Sharon I."/>
            <person name="Castelle C.J."/>
            <person name="Probst A.J."/>
            <person name="Thomas B.C."/>
            <person name="Singh A."/>
            <person name="Wilkins M.J."/>
            <person name="Karaoz U."/>
            <person name="Brodie E.L."/>
            <person name="Williams K.H."/>
            <person name="Hubbard S.S."/>
            <person name="Banfield J.F."/>
        </authorList>
    </citation>
    <scope>NUCLEOTIDE SEQUENCE [LARGE SCALE GENOMIC DNA]</scope>
</reference>
<name>A0A1F7XC72_9BACT</name>
<evidence type="ECO:0000256" key="2">
    <source>
        <dbReference type="ARBA" id="ARBA00022980"/>
    </source>
</evidence>
<feature type="region of interest" description="Disordered" evidence="7">
    <location>
        <begin position="125"/>
        <end position="160"/>
    </location>
</feature>
<comment type="similarity">
    <text evidence="1 5">Belongs to the bacterial ribosomal protein bL17 family.</text>
</comment>
<dbReference type="GO" id="GO:0006412">
    <property type="term" value="P:translation"/>
    <property type="evidence" value="ECO:0007669"/>
    <property type="project" value="InterPro"/>
</dbReference>
<comment type="caution">
    <text evidence="8">The sequence shown here is derived from an EMBL/GenBank/DDBJ whole genome shotgun (WGS) entry which is preliminary data.</text>
</comment>
<evidence type="ECO:0000256" key="4">
    <source>
        <dbReference type="ARBA" id="ARBA00035494"/>
    </source>
</evidence>
<dbReference type="InterPro" id="IPR000456">
    <property type="entry name" value="Ribosomal_bL17"/>
</dbReference>
<dbReference type="EMBL" id="MGFU01000026">
    <property type="protein sequence ID" value="OGM12606.1"/>
    <property type="molecule type" value="Genomic_DNA"/>
</dbReference>
<proteinExistence type="inferred from homology"/>
<dbReference type="GO" id="GO:0003735">
    <property type="term" value="F:structural constituent of ribosome"/>
    <property type="evidence" value="ECO:0007669"/>
    <property type="project" value="InterPro"/>
</dbReference>
<evidence type="ECO:0000313" key="8">
    <source>
        <dbReference type="EMBL" id="OGM12606.1"/>
    </source>
</evidence>
<dbReference type="InterPro" id="IPR036373">
    <property type="entry name" value="Ribosomal_bL17_sf"/>
</dbReference>
<accession>A0A1F7XC72</accession>
<evidence type="ECO:0000256" key="7">
    <source>
        <dbReference type="SAM" id="MobiDB-lite"/>
    </source>
</evidence>
<keyword evidence="2 5" id="KW-0689">Ribosomal protein</keyword>
<evidence type="ECO:0000256" key="3">
    <source>
        <dbReference type="ARBA" id="ARBA00023274"/>
    </source>
</evidence>
<keyword evidence="3 5" id="KW-0687">Ribonucleoprotein</keyword>
<dbReference type="Pfam" id="PF01196">
    <property type="entry name" value="Ribosomal_L17"/>
    <property type="match status" value="1"/>
</dbReference>
<evidence type="ECO:0000313" key="9">
    <source>
        <dbReference type="Proteomes" id="UP000179013"/>
    </source>
</evidence>
<evidence type="ECO:0000256" key="6">
    <source>
        <dbReference type="RuleBase" id="RU000661"/>
    </source>
</evidence>
<feature type="compositionally biased region" description="Basic and acidic residues" evidence="7">
    <location>
        <begin position="137"/>
        <end position="147"/>
    </location>
</feature>
<sequence>MRKRIKGIKLSRGQGARRALYRSLINALVVNGKIVTTKAKAKFISRGIDKIVNLSKETSVSGKRRLYKILGNKRSASDRLSNVIAPLFSDRRGGYTRIINLPQRRGDSARMARIEWAKEMESNTSIKGAKSIKRKSAKSDSKIEEAKPKRKGILRRIKER</sequence>
<protein>
    <recommendedName>
        <fullName evidence="4 6">50S ribosomal protein L17</fullName>
    </recommendedName>
</protein>
<dbReference type="GO" id="GO:0015934">
    <property type="term" value="C:large ribosomal subunit"/>
    <property type="evidence" value="ECO:0007669"/>
    <property type="project" value="TreeGrafter"/>
</dbReference>
<dbReference type="Proteomes" id="UP000179013">
    <property type="component" value="Unassembled WGS sequence"/>
</dbReference>
<evidence type="ECO:0000256" key="1">
    <source>
        <dbReference type="ARBA" id="ARBA00008777"/>
    </source>
</evidence>
<dbReference type="AlphaFoldDB" id="A0A1F7XC72"/>
<dbReference type="NCBIfam" id="TIGR00059">
    <property type="entry name" value="L17"/>
    <property type="match status" value="1"/>
</dbReference>
<gene>
    <name evidence="8" type="ORF">A2V80_02280</name>
</gene>
<dbReference type="PANTHER" id="PTHR14413">
    <property type="entry name" value="RIBOSOMAL PROTEIN L17"/>
    <property type="match status" value="1"/>
</dbReference>
<evidence type="ECO:0000256" key="5">
    <source>
        <dbReference type="RuleBase" id="RU000660"/>
    </source>
</evidence>
<dbReference type="SUPFAM" id="SSF64263">
    <property type="entry name" value="Prokaryotic ribosomal protein L17"/>
    <property type="match status" value="1"/>
</dbReference>
<dbReference type="PANTHER" id="PTHR14413:SF16">
    <property type="entry name" value="LARGE RIBOSOMAL SUBUNIT PROTEIN BL17M"/>
    <property type="match status" value="1"/>
</dbReference>
<organism evidence="8 9">
    <name type="scientific">Candidatus Woesebacteria bacterium RBG_16_39_8b</name>
    <dbReference type="NCBI Taxonomy" id="1802482"/>
    <lineage>
        <taxon>Bacteria</taxon>
        <taxon>Candidatus Woeseibacteriota</taxon>
    </lineage>
</organism>
<feature type="compositionally biased region" description="Basic residues" evidence="7">
    <location>
        <begin position="148"/>
        <end position="160"/>
    </location>
</feature>
<dbReference type="Gene3D" id="3.90.1030.10">
    <property type="entry name" value="Ribosomal protein L17"/>
    <property type="match status" value="1"/>
</dbReference>